<keyword evidence="3" id="KW-0964">Secreted</keyword>
<comment type="similarity">
    <text evidence="2 6">Belongs to the glycosyl hydrolase 28 family.</text>
</comment>
<feature type="transmembrane region" description="Helical" evidence="7">
    <location>
        <begin position="12"/>
        <end position="30"/>
    </location>
</feature>
<evidence type="ECO:0000313" key="8">
    <source>
        <dbReference type="EMBL" id="GAU32355.1"/>
    </source>
</evidence>
<gene>
    <name evidence="8" type="ORF">TSUD_43980</name>
</gene>
<dbReference type="InterPro" id="IPR000743">
    <property type="entry name" value="Glyco_hydro_28"/>
</dbReference>
<dbReference type="InterPro" id="IPR012334">
    <property type="entry name" value="Pectin_lyas_fold"/>
</dbReference>
<dbReference type="InterPro" id="IPR011050">
    <property type="entry name" value="Pectin_lyase_fold/virulence"/>
</dbReference>
<proteinExistence type="inferred from homology"/>
<keyword evidence="9" id="KW-1185">Reference proteome</keyword>
<keyword evidence="7" id="KW-0812">Transmembrane</keyword>
<dbReference type="AlphaFoldDB" id="A0A2Z6N8U9"/>
<evidence type="ECO:0000313" key="9">
    <source>
        <dbReference type="Proteomes" id="UP000242715"/>
    </source>
</evidence>
<dbReference type="PANTHER" id="PTHR31339">
    <property type="entry name" value="PECTIN LYASE-RELATED"/>
    <property type="match status" value="1"/>
</dbReference>
<evidence type="ECO:0000256" key="1">
    <source>
        <dbReference type="ARBA" id="ARBA00004191"/>
    </source>
</evidence>
<dbReference type="GO" id="GO:0004650">
    <property type="term" value="F:polygalacturonase activity"/>
    <property type="evidence" value="ECO:0007669"/>
    <property type="project" value="InterPro"/>
</dbReference>
<dbReference type="EMBL" id="DF973489">
    <property type="protein sequence ID" value="GAU32355.1"/>
    <property type="molecule type" value="Genomic_DNA"/>
</dbReference>
<evidence type="ECO:0000256" key="2">
    <source>
        <dbReference type="ARBA" id="ARBA00008834"/>
    </source>
</evidence>
<evidence type="ECO:0000256" key="7">
    <source>
        <dbReference type="SAM" id="Phobius"/>
    </source>
</evidence>
<dbReference type="Pfam" id="PF00295">
    <property type="entry name" value="Glyco_hydro_28"/>
    <property type="match status" value="2"/>
</dbReference>
<dbReference type="InterPro" id="IPR006626">
    <property type="entry name" value="PbH1"/>
</dbReference>
<comment type="subcellular location">
    <subcellularLocation>
        <location evidence="1">Secreted</location>
        <location evidence="1">Cell wall</location>
    </subcellularLocation>
</comment>
<keyword evidence="4 6" id="KW-0378">Hydrolase</keyword>
<dbReference type="SUPFAM" id="SSF51126">
    <property type="entry name" value="Pectin lyase-like"/>
    <property type="match status" value="2"/>
</dbReference>
<keyword evidence="7" id="KW-1133">Transmembrane helix</keyword>
<evidence type="ECO:0000256" key="5">
    <source>
        <dbReference type="ARBA" id="ARBA00023295"/>
    </source>
</evidence>
<dbReference type="Gene3D" id="2.160.20.10">
    <property type="entry name" value="Single-stranded right-handed beta-helix, Pectin lyase-like"/>
    <property type="match status" value="2"/>
</dbReference>
<keyword evidence="5 6" id="KW-0326">Glycosidase</keyword>
<reference evidence="9" key="1">
    <citation type="journal article" date="2017" name="Front. Plant Sci.">
        <title>Climate Clever Clovers: New Paradigm to Reduce the Environmental Footprint of Ruminants by Breeding Low Methanogenic Forages Utilizing Haplotype Variation.</title>
        <authorList>
            <person name="Kaur P."/>
            <person name="Appels R."/>
            <person name="Bayer P.E."/>
            <person name="Keeble-Gagnere G."/>
            <person name="Wang J."/>
            <person name="Hirakawa H."/>
            <person name="Shirasawa K."/>
            <person name="Vercoe P."/>
            <person name="Stefanova K."/>
            <person name="Durmic Z."/>
            <person name="Nichols P."/>
            <person name="Revell C."/>
            <person name="Isobe S.N."/>
            <person name="Edwards D."/>
            <person name="Erskine W."/>
        </authorList>
    </citation>
    <scope>NUCLEOTIDE SEQUENCE [LARGE SCALE GENOMIC DNA]</scope>
    <source>
        <strain evidence="9">cv. Daliak</strain>
    </source>
</reference>
<accession>A0A2Z6N8U9</accession>
<dbReference type="OrthoDB" id="187139at2759"/>
<organism evidence="8 9">
    <name type="scientific">Trifolium subterraneum</name>
    <name type="common">Subterranean clover</name>
    <dbReference type="NCBI Taxonomy" id="3900"/>
    <lineage>
        <taxon>Eukaryota</taxon>
        <taxon>Viridiplantae</taxon>
        <taxon>Streptophyta</taxon>
        <taxon>Embryophyta</taxon>
        <taxon>Tracheophyta</taxon>
        <taxon>Spermatophyta</taxon>
        <taxon>Magnoliopsida</taxon>
        <taxon>eudicotyledons</taxon>
        <taxon>Gunneridae</taxon>
        <taxon>Pentapetalae</taxon>
        <taxon>rosids</taxon>
        <taxon>fabids</taxon>
        <taxon>Fabales</taxon>
        <taxon>Fabaceae</taxon>
        <taxon>Papilionoideae</taxon>
        <taxon>50 kb inversion clade</taxon>
        <taxon>NPAAA clade</taxon>
        <taxon>Hologalegina</taxon>
        <taxon>IRL clade</taxon>
        <taxon>Trifolieae</taxon>
        <taxon>Trifolium</taxon>
    </lineage>
</organism>
<evidence type="ECO:0000256" key="6">
    <source>
        <dbReference type="RuleBase" id="RU361169"/>
    </source>
</evidence>
<name>A0A2Z6N8U9_TRISU</name>
<dbReference type="PANTHER" id="PTHR31339:SF12">
    <property type="entry name" value="ENDO-POLYGALACTURONASE-LIKE PROTEIN"/>
    <property type="match status" value="1"/>
</dbReference>
<keyword evidence="7" id="KW-0472">Membrane</keyword>
<dbReference type="InterPro" id="IPR051801">
    <property type="entry name" value="GH28_Enzymes"/>
</dbReference>
<sequence length="982" mass="107606">MSHQNIKSPKFLNFYVIGVIFAVLIFGSLVECRVSSSSKLNNFDYTAINCRKHSAVLTDFGAVGDGKTLNTKAFNSAITKLSQYANDGGALLIVPPGKWLTGSFNLTSHFTLFLQKDAIILGSQDESEWPQFPVLPSYGNVSDASVVGRFSSLIFGTNLTDVTITGNNGTIDGQGSYWWDKFKKGQFNVSRPYLIEIMFSDQIQISNLTLVNSPSWHVHPIYSSNIIVNRLTILAPLDVPNTDGINPDSCTNVRIEDNYIESGDDCIAIKSGLDEYGIIFGKPSQHIIIRRLTCISPKSAMIAIGSEMSGGIQDVRAEDLTAINTESAVRIKTAVGRGGFVKDIFVKGMNLNTMKYVFWIIGSYQSHADTKFDPKALPKINGINYRDVIAKNVTIAGKLEGISNDPFTGICISNATLEMLVKKDADIEMGVHKVKLPWNCTDVSGVTSNVVPQPCALLPLKEKLECPYPSDKLAIESVKFKTCSYKTVLGLILRILKSMEEYQIIGVISAVVIFGSLVECNVHGSHNSNKFDYTAINCRKHNSILTNFGAVGDGKTSNTKAFNSAIKKLSHHANDGGAMLIVPPGKWLTGSFNLTSHFTLFLQKGAVILASQDEAEWPQLPLLPSYGKGREAPDGRFSSLVFGTNLTDVIITGNNGTIDGQGSYWWDKFKKGQFKITRPYLIEIMYSDQIQISHITLVNSPSWFVHPVYSSNIIVNGVTILAPVDVPNTDGIDPDSCTNVRIEDNYIVSGDDCIAIKSGWDEYGIKMGMPSQHIIIRRLTCISPKSAMIAIGSEMSGGVQDVRAEDLTAINTESSLRIKTAVGRGAFVKDIFVKGMNLNTMKYVFWMTGSYGSHPDDKYDPKALPKISGINYRDVTAKNVTIAGQLDGISNDPFTGICISNATIEMVKKDATVEKHSDKVKLPWNCTDISGVVSNVVPQPCALLQEKKMDCPFPTDKLPIENVQFKTCSTIKSHQTDHMVEL</sequence>
<dbReference type="SMART" id="SM00710">
    <property type="entry name" value="PbH1"/>
    <property type="match status" value="5"/>
</dbReference>
<evidence type="ECO:0000256" key="3">
    <source>
        <dbReference type="ARBA" id="ARBA00022512"/>
    </source>
</evidence>
<dbReference type="Proteomes" id="UP000242715">
    <property type="component" value="Unassembled WGS sequence"/>
</dbReference>
<dbReference type="GO" id="GO:0005975">
    <property type="term" value="P:carbohydrate metabolic process"/>
    <property type="evidence" value="ECO:0007669"/>
    <property type="project" value="InterPro"/>
</dbReference>
<protein>
    <recommendedName>
        <fullName evidence="10">Pectate lyase superfamily protein domain-containing protein</fullName>
    </recommendedName>
</protein>
<evidence type="ECO:0000256" key="4">
    <source>
        <dbReference type="ARBA" id="ARBA00022801"/>
    </source>
</evidence>
<evidence type="ECO:0008006" key="10">
    <source>
        <dbReference type="Google" id="ProtNLM"/>
    </source>
</evidence>
<keyword evidence="3" id="KW-0134">Cell wall</keyword>